<feature type="region of interest" description="Disordered" evidence="1">
    <location>
        <begin position="179"/>
        <end position="220"/>
    </location>
</feature>
<name>A0A9W8N3C9_9PEZI</name>
<feature type="compositionally biased region" description="Pro residues" evidence="1">
    <location>
        <begin position="517"/>
        <end position="538"/>
    </location>
</feature>
<evidence type="ECO:0000313" key="3">
    <source>
        <dbReference type="Proteomes" id="UP001148614"/>
    </source>
</evidence>
<comment type="caution">
    <text evidence="2">The sequence shown here is derived from an EMBL/GenBank/DDBJ whole genome shotgun (WGS) entry which is preliminary data.</text>
</comment>
<evidence type="ECO:0000313" key="2">
    <source>
        <dbReference type="EMBL" id="KAJ3552273.1"/>
    </source>
</evidence>
<reference evidence="2" key="1">
    <citation type="submission" date="2022-07" db="EMBL/GenBank/DDBJ databases">
        <title>Genome Sequence of Xylaria arbuscula.</title>
        <authorList>
            <person name="Buettner E."/>
        </authorList>
    </citation>
    <scope>NUCLEOTIDE SEQUENCE</scope>
    <source>
        <strain evidence="2">VT107</strain>
    </source>
</reference>
<proteinExistence type="predicted"/>
<sequence>MRKSAWQANFISDIAAARARKTQSSAITHPREASCLASTSAAWLKQGIARQGGSLNNGWVSRSNADGSLEPVSGLTGVGPGYITDPRPRYLTASTHRKCTPWSSREGHTCRKWDENVFSYHNVFAGEGATPRISAPVGATAVTTFNTTLPQLPTRPLSEGAHTSQALPLPPYGYSIPPSSHQPHQHYQGFPSNTPPPLSTPSPSQFMQPLREPRDMNHMKNPKRFPSPDVDHEAQLSGFSRDVALVADAVQQACPEAVRRVVRDKWEKCVVGSEFHHAFLMNAAIHNASGVIMRRAIRDFGQHMVLGAKKEIASHLRPEDLDELAPIILEKCSDRFLDKALEQRLKTIDARSLINALARAERLGYEKGDILEGQPEGQPERVVPAAQTHSPGVTQVNLQTSSHPQFPAAGPGTNALAHPVQPLAHHAPPIADLKCKLCWREFRHSKHYEYHVQKQLCTRAASGQQSQFVCDACGAEFATKHGQQYHVERAVCGPHITAPATPKSEGPPSVTHHHFIPPIPPSNSQPQPPQPPYPPQPLHPTLSQPISSPVGNPSPSSDDPYAHLTPEKRFQLDEELRLAEINFSPRFHEAMAIVDLKARQQKIDSLNNSFSTKQRD</sequence>
<protein>
    <submittedName>
        <fullName evidence="2">Uncharacterized protein</fullName>
    </submittedName>
</protein>
<keyword evidence="3" id="KW-1185">Reference proteome</keyword>
<feature type="compositionally biased region" description="Polar residues" evidence="1">
    <location>
        <begin position="541"/>
        <end position="557"/>
    </location>
</feature>
<accession>A0A9W8N3C9</accession>
<dbReference type="AlphaFoldDB" id="A0A9W8N3C9"/>
<evidence type="ECO:0000256" key="1">
    <source>
        <dbReference type="SAM" id="MobiDB-lite"/>
    </source>
</evidence>
<organism evidence="2 3">
    <name type="scientific">Xylaria arbuscula</name>
    <dbReference type="NCBI Taxonomy" id="114810"/>
    <lineage>
        <taxon>Eukaryota</taxon>
        <taxon>Fungi</taxon>
        <taxon>Dikarya</taxon>
        <taxon>Ascomycota</taxon>
        <taxon>Pezizomycotina</taxon>
        <taxon>Sordariomycetes</taxon>
        <taxon>Xylariomycetidae</taxon>
        <taxon>Xylariales</taxon>
        <taxon>Xylariaceae</taxon>
        <taxon>Xylaria</taxon>
    </lineage>
</organism>
<dbReference type="VEuPathDB" id="FungiDB:F4678DRAFT_422744"/>
<dbReference type="EMBL" id="JANPWZ010003522">
    <property type="protein sequence ID" value="KAJ3552273.1"/>
    <property type="molecule type" value="Genomic_DNA"/>
</dbReference>
<dbReference type="Proteomes" id="UP001148614">
    <property type="component" value="Unassembled WGS sequence"/>
</dbReference>
<feature type="region of interest" description="Disordered" evidence="1">
    <location>
        <begin position="498"/>
        <end position="568"/>
    </location>
</feature>
<feature type="region of interest" description="Disordered" evidence="1">
    <location>
        <begin position="151"/>
        <end position="170"/>
    </location>
</feature>
<gene>
    <name evidence="2" type="ORF">NPX13_g11157</name>
</gene>